<dbReference type="GO" id="GO:0071555">
    <property type="term" value="P:cell wall organization"/>
    <property type="evidence" value="ECO:0007669"/>
    <property type="project" value="UniProtKB-KW"/>
</dbReference>
<comment type="similarity">
    <text evidence="2">Belongs to the glycosyl hydrolase 81 family.</text>
</comment>
<comment type="catalytic activity">
    <reaction evidence="1">
        <text>Hydrolysis of (1-&gt;3)-beta-D-glucosidic linkages in (1-&gt;3)-beta-D-glucans.</text>
        <dbReference type="EC" id="3.2.1.39"/>
    </reaction>
</comment>
<sequence>MGVVTKNPKTGAKACRMTGGKAHQIKKEGSKACFWDRSGGASPRPKPSPRPPPKPLPTPKPSKSLPADLEPVSTVNPAELGYLPVDRSKTEAKPLYHLLCFDDKRIPKATNHWWVPAVLGPNAAGKNYVTTLPYVVNAEKYGLEVAYPWIMSQKNIVQNIVNRHWSIVPGSGESYCVRRADEVTFTVNWGGTMESTLVRGSPYITANFKHAPAASIGAGQGVRTLLIDGEEIPSPSVSGAKYTVKRKVTAILRDSDESWVIYVPPNTPLTIKASPSTFAVNFQEGFSGVTRLAMVNNCTTGLDNVSPHCPAKDTPNEEYDPYIKDYEDAVDAGSNVCTEKAATTYTKTETGTLVEFHYQDKKCWKDLPDGHLLMVALPHHLSVTPCEGQTRVIKSGGHRNLRGLSLGLQLAGHTWPLLYPSYDIPWIGEPDKKKLETIRWALVGRNESSDEHYDVRYDMKDGMIDPYNMGKLLAKMGRLVLISDQLSETNARDKMLDRMRTYISRWLDHTTKNLLIYDKTWGGVISCGCQYIWIERRDWPEPHGYPICGNNASKLECPTLADPNFDFGNAYYNDHHFHYGYFIYSAAVVAKFDQAWAQKYNEKVLALIRDIANPSPKDKYFTTFRYFDFFVGHSWALGIYSDPNGKGQESTSEAVNAWYGIHLYGKATNQPLIALTGETMVQMETVSTNFYWHVPQNIDIYPKEFHHTMVGIVHDLIVEFQTYFGANGFFVHGIQLLPITPIVHLMFHPYWVQWGFPRFKEYCGDSFCTESGFVTFMIAEHAMIDKDAAWTEAMALPDKVFALETAGGNGNSLANTLYFISAWGNHKRERWMSDEPTCTKWEFEVDTTDTKAEKANAKSTAVVGEHPLIVSKPRAKKGSGLPWLMGVLLVAVVLGVAAYQFSGQGMLGEERAEIVPQGVGYGTEH</sequence>
<evidence type="ECO:0000259" key="11">
    <source>
        <dbReference type="Pfam" id="PF03639"/>
    </source>
</evidence>
<gene>
    <name evidence="13" type="ORF">EGYM00392_LOCUS4432</name>
</gene>
<keyword evidence="10" id="KW-1133">Transmembrane helix</keyword>
<dbReference type="GO" id="GO:0000272">
    <property type="term" value="P:polysaccharide catabolic process"/>
    <property type="evidence" value="ECO:0007669"/>
    <property type="project" value="UniProtKB-KW"/>
</dbReference>
<organism evidence="13">
    <name type="scientific">Eutreptiella gymnastica</name>
    <dbReference type="NCBI Taxonomy" id="73025"/>
    <lineage>
        <taxon>Eukaryota</taxon>
        <taxon>Discoba</taxon>
        <taxon>Euglenozoa</taxon>
        <taxon>Euglenida</taxon>
        <taxon>Spirocuta</taxon>
        <taxon>Euglenophyceae</taxon>
        <taxon>Eutreptiales</taxon>
        <taxon>Eutreptiaceae</taxon>
        <taxon>Eutreptiella</taxon>
    </lineage>
</organism>
<dbReference type="InterPro" id="IPR040720">
    <property type="entry name" value="GH81_C"/>
</dbReference>
<dbReference type="AlphaFoldDB" id="A0A7S1HWG5"/>
<accession>A0A7S1HWG5</accession>
<dbReference type="PROSITE" id="PS52008">
    <property type="entry name" value="GH81"/>
    <property type="match status" value="1"/>
</dbReference>
<keyword evidence="5" id="KW-0119">Carbohydrate metabolism</keyword>
<evidence type="ECO:0000256" key="3">
    <source>
        <dbReference type="ARBA" id="ARBA00012780"/>
    </source>
</evidence>
<evidence type="ECO:0000256" key="1">
    <source>
        <dbReference type="ARBA" id="ARBA00000382"/>
    </source>
</evidence>
<protein>
    <recommendedName>
        <fullName evidence="3">glucan endo-1,3-beta-D-glucosidase</fullName>
        <ecNumber evidence="3">3.2.1.39</ecNumber>
    </recommendedName>
</protein>
<proteinExistence type="inferred from homology"/>
<dbReference type="PANTHER" id="PTHR31983">
    <property type="entry name" value="ENDO-1,3(4)-BETA-GLUCANASE 1"/>
    <property type="match status" value="1"/>
</dbReference>
<keyword evidence="4" id="KW-0378">Hydrolase</keyword>
<dbReference type="GO" id="GO:0042973">
    <property type="term" value="F:glucan endo-1,3-beta-D-glucosidase activity"/>
    <property type="evidence" value="ECO:0007669"/>
    <property type="project" value="UniProtKB-EC"/>
</dbReference>
<evidence type="ECO:0000259" key="12">
    <source>
        <dbReference type="Pfam" id="PF17652"/>
    </source>
</evidence>
<dbReference type="PANTHER" id="PTHR31983:SF0">
    <property type="entry name" value="GLUCAN ENDO-1,3-BETA-D-GLUCOSIDASE 2"/>
    <property type="match status" value="1"/>
</dbReference>
<feature type="domain" description="Glycosyl hydrolase family 81 N-terminal" evidence="11">
    <location>
        <begin position="104"/>
        <end position="385"/>
    </location>
</feature>
<evidence type="ECO:0000256" key="6">
    <source>
        <dbReference type="ARBA" id="ARBA00023295"/>
    </source>
</evidence>
<dbReference type="InterPro" id="IPR005200">
    <property type="entry name" value="Endo-beta-glucanase"/>
</dbReference>
<keyword evidence="7" id="KW-0961">Cell wall biogenesis/degradation</keyword>
<feature type="region of interest" description="Disordered" evidence="9">
    <location>
        <begin position="1"/>
        <end position="70"/>
    </location>
</feature>
<dbReference type="Gene3D" id="2.70.98.30">
    <property type="entry name" value="Golgi alpha-mannosidase II, domain 4"/>
    <property type="match status" value="1"/>
</dbReference>
<reference evidence="13" key="1">
    <citation type="submission" date="2021-01" db="EMBL/GenBank/DDBJ databases">
        <authorList>
            <person name="Corre E."/>
            <person name="Pelletier E."/>
            <person name="Niang G."/>
            <person name="Scheremetjew M."/>
            <person name="Finn R."/>
            <person name="Kale V."/>
            <person name="Holt S."/>
            <person name="Cochrane G."/>
            <person name="Meng A."/>
            <person name="Brown T."/>
            <person name="Cohen L."/>
        </authorList>
    </citation>
    <scope>NUCLEOTIDE SEQUENCE</scope>
    <source>
        <strain evidence="13">NIES-381</strain>
    </source>
</reference>
<evidence type="ECO:0000256" key="10">
    <source>
        <dbReference type="SAM" id="Phobius"/>
    </source>
</evidence>
<evidence type="ECO:0000256" key="5">
    <source>
        <dbReference type="ARBA" id="ARBA00023277"/>
    </source>
</evidence>
<feature type="compositionally biased region" description="Pro residues" evidence="9">
    <location>
        <begin position="44"/>
        <end position="60"/>
    </location>
</feature>
<evidence type="ECO:0000256" key="8">
    <source>
        <dbReference type="ARBA" id="ARBA00023326"/>
    </source>
</evidence>
<evidence type="ECO:0000256" key="4">
    <source>
        <dbReference type="ARBA" id="ARBA00022801"/>
    </source>
</evidence>
<evidence type="ECO:0000256" key="9">
    <source>
        <dbReference type="SAM" id="MobiDB-lite"/>
    </source>
</evidence>
<keyword evidence="10" id="KW-0812">Transmembrane</keyword>
<keyword evidence="8" id="KW-0624">Polysaccharide degradation</keyword>
<evidence type="ECO:0000313" key="13">
    <source>
        <dbReference type="EMBL" id="CAD8993382.1"/>
    </source>
</evidence>
<keyword evidence="6" id="KW-0326">Glycosidase</keyword>
<dbReference type="EMBL" id="HBGA01011695">
    <property type="protein sequence ID" value="CAD8993382.1"/>
    <property type="molecule type" value="Transcribed_RNA"/>
</dbReference>
<dbReference type="InterPro" id="IPR040451">
    <property type="entry name" value="GH81_N"/>
</dbReference>
<feature type="domain" description="Glycosyl hydrolase family 81 C-terminal" evidence="12">
    <location>
        <begin position="465"/>
        <end position="528"/>
    </location>
</feature>
<evidence type="ECO:0000256" key="7">
    <source>
        <dbReference type="ARBA" id="ARBA00023316"/>
    </source>
</evidence>
<dbReference type="EC" id="3.2.1.39" evidence="3"/>
<feature type="domain" description="Glycosyl hydrolase family 81 C-terminal" evidence="12">
    <location>
        <begin position="562"/>
        <end position="793"/>
    </location>
</feature>
<feature type="transmembrane region" description="Helical" evidence="10">
    <location>
        <begin position="881"/>
        <end position="901"/>
    </location>
</feature>
<dbReference type="Pfam" id="PF17652">
    <property type="entry name" value="Glyco_hydro81C"/>
    <property type="match status" value="2"/>
</dbReference>
<dbReference type="GO" id="GO:0052861">
    <property type="term" value="F:endo-1,3(4)-beta-glucanase activity"/>
    <property type="evidence" value="ECO:0007669"/>
    <property type="project" value="InterPro"/>
</dbReference>
<evidence type="ECO:0000256" key="2">
    <source>
        <dbReference type="ARBA" id="ARBA00010730"/>
    </source>
</evidence>
<name>A0A7S1HWG5_9EUGL</name>
<dbReference type="Pfam" id="PF03639">
    <property type="entry name" value="Glyco_hydro_81"/>
    <property type="match status" value="1"/>
</dbReference>
<keyword evidence="10" id="KW-0472">Membrane</keyword>